<dbReference type="OrthoDB" id="4813262at2"/>
<proteinExistence type="predicted"/>
<organism evidence="2 3">
    <name type="scientific">Humitalea rosea</name>
    <dbReference type="NCBI Taxonomy" id="990373"/>
    <lineage>
        <taxon>Bacteria</taxon>
        <taxon>Pseudomonadati</taxon>
        <taxon>Pseudomonadota</taxon>
        <taxon>Alphaproteobacteria</taxon>
        <taxon>Acetobacterales</taxon>
        <taxon>Roseomonadaceae</taxon>
        <taxon>Humitalea</taxon>
    </lineage>
</organism>
<keyword evidence="1" id="KW-0175">Coiled coil</keyword>
<dbReference type="AlphaFoldDB" id="A0A2W7I9F6"/>
<dbReference type="EMBL" id="QKYU01000017">
    <property type="protein sequence ID" value="PZW43009.1"/>
    <property type="molecule type" value="Genomic_DNA"/>
</dbReference>
<comment type="caution">
    <text evidence="2">The sequence shown here is derived from an EMBL/GenBank/DDBJ whole genome shotgun (WGS) entry which is preliminary data.</text>
</comment>
<reference evidence="2 3" key="1">
    <citation type="submission" date="2018-06" db="EMBL/GenBank/DDBJ databases">
        <title>Genomic Encyclopedia of Archaeal and Bacterial Type Strains, Phase II (KMG-II): from individual species to whole genera.</title>
        <authorList>
            <person name="Goeker M."/>
        </authorList>
    </citation>
    <scope>NUCLEOTIDE SEQUENCE [LARGE SCALE GENOMIC DNA]</scope>
    <source>
        <strain evidence="2 3">DSM 24525</strain>
    </source>
</reference>
<name>A0A2W7I9F6_9PROT</name>
<sequence>MSLLDDLQGLDLSGIVNARASITVTIDGPDLRGLIEHGPIGALGDIGDRLEELRALGDDPTALFGALLGAVGGLAGGFSADGFPVARYVSAVAEGGKVVADLLREVDGTPASWLRALKLPVGDGLSTIGRNIDDFGRATLGDTGRFTHAMALAGKGFSSDPAALIEQGLGFLLPFGGADLGGLRRLLDGTLPALAAFTLPATRTAGLLTALGDVRLAASGAGSDVAVQAAVTAALARLAEARAATVSQIRRDLLDLQGRLTGLRLPQVLAPLTTAAETFRTGEAGFREMMTELRGFIRGAKEDIDTLDAAKVEDLIAMFEEKLDAIEANAKAEVETRIDALADELIAYVRSFLGHLHLSELRDAMHSRFESAANAIRDAELDRFARQAQERLAGLRGLLSAGDLGDQLRAPLQQIAQVVAQAVTAISDALEAIAAAVTALVDQARALLEQAVELLHGFKAALDEVVAAIDGLGIESATQSILDRLSELRQKAQDLLSGVELPEPLRPVVEQLVEELRALDLDALLLDPVRQQAEKLTLSAALRGRLSAVLGEVDKALKNIVPASLIESIEAELNRATEAFASLSSARLVAELQGLFSTLADAVAKLDPVPALDVLRKPFVALLGAVDAVKPDNLLRPVLEAYDSALGHLALPDPAAAATSGDSFMSSSADTLGKGLTAPLGPTLGAAPKAAGTPTLALPGLPPGTRPGDFVRLLGLLPRKLKEAVAALEAGPLAEAETAFSRLTTGLAADLRGIEGALWDIEDRLDAGLEALLQPLAAAEVEAGFAIHGRLQLGPVQLDATADALAAASPGALRAELREAMAPLRVEIRRTISGLGPIAVAVESIAGGLERAVAGAEGGLAAFLDLLDPEPLALEVDALIIAAMDKFPVLALALRDRVAGLLARFSALVRDYGPAMLALRFRRVLNAVREELDVLDPHRLVADLDLVHAALREAVAAYDPAVIATEMRAAVLDLSATLRGIDVAAALGDLSFLDDAIAGLAAASPTAALQGVGADLEEIGATLAELNPGAMLEAVDRLGPRVVEQFARAVGAVRAEIATLLDSLQFAASGGSASASVSVGGGD</sequence>
<gene>
    <name evidence="2" type="ORF">C8P66_11734</name>
</gene>
<dbReference type="Proteomes" id="UP000249688">
    <property type="component" value="Unassembled WGS sequence"/>
</dbReference>
<evidence type="ECO:0000313" key="3">
    <source>
        <dbReference type="Proteomes" id="UP000249688"/>
    </source>
</evidence>
<protein>
    <submittedName>
        <fullName evidence="2">Uncharacterized protein</fullName>
    </submittedName>
</protein>
<feature type="coiled-coil region" evidence="1">
    <location>
        <begin position="309"/>
        <end position="336"/>
    </location>
</feature>
<keyword evidence="3" id="KW-1185">Reference proteome</keyword>
<evidence type="ECO:0000256" key="1">
    <source>
        <dbReference type="SAM" id="Coils"/>
    </source>
</evidence>
<dbReference type="RefSeq" id="WP_111399106.1">
    <property type="nucleotide sequence ID" value="NZ_QKYU01000017.1"/>
</dbReference>
<evidence type="ECO:0000313" key="2">
    <source>
        <dbReference type="EMBL" id="PZW43009.1"/>
    </source>
</evidence>
<accession>A0A2W7I9F6</accession>